<evidence type="ECO:0000313" key="1">
    <source>
        <dbReference type="EMBL" id="CCV02521.1"/>
    </source>
</evidence>
<gene>
    <name evidence="1" type="primary">149L</name>
    <name evidence="1" type="ORF">IIV31_149L</name>
</gene>
<dbReference type="RefSeq" id="YP_009046763.1">
    <property type="nucleotide sequence ID" value="NC_024451.1"/>
</dbReference>
<accession>A0A068QKM1</accession>
<evidence type="ECO:0000313" key="2">
    <source>
        <dbReference type="Proteomes" id="UP000114278"/>
    </source>
</evidence>
<protein>
    <submittedName>
        <fullName evidence="1">Uncharacterized protein</fullName>
    </submittedName>
</protein>
<dbReference type="KEGG" id="vg:19738733"/>
<sequence>MDLLKYCAPSSMYFMHYVEDTTPFYKLCESKKIKEISDNEVKEEFEIRFLGEKTTSLVTCIIKRPFKHLNLKEKN</sequence>
<organism evidence="1 2">
    <name type="scientific">Armadillidium vulgare iridescent virus</name>
    <dbReference type="NCBI Taxonomy" id="72201"/>
    <lineage>
        <taxon>Viruses</taxon>
        <taxon>Varidnaviria</taxon>
        <taxon>Bamfordvirae</taxon>
        <taxon>Nucleocytoviricota</taxon>
        <taxon>Megaviricetes</taxon>
        <taxon>Pimascovirales</taxon>
        <taxon>Pimascovirales incertae sedis</taxon>
        <taxon>Iridoviridae</taxon>
        <taxon>Betairidovirinae</taxon>
        <taxon>Iridovirus</taxon>
        <taxon>Iridovirus armadillidium1</taxon>
        <taxon>Invertebrate iridescent virus 31</taxon>
    </lineage>
</organism>
<proteinExistence type="predicted"/>
<dbReference type="GeneID" id="19738733"/>
<dbReference type="EMBL" id="HF920637">
    <property type="protein sequence ID" value="CCV02521.1"/>
    <property type="molecule type" value="Genomic_DNA"/>
</dbReference>
<keyword evidence="2" id="KW-1185">Reference proteome</keyword>
<name>A0A068QKM1_9VIRU</name>
<reference evidence="1 2" key="1">
    <citation type="journal article" date="2014" name="J. Gen. Virol.">
        <title>Genome sequence of a crustacean iridovirus, IIV31, isolated from the pill bug, Armadillidium vulgare.</title>
        <authorList>
            <person name="Piegu B."/>
            <person name="Guizard S."/>
            <person name="Yeping T."/>
            <person name="Cruaud C."/>
            <person name="Asgari S."/>
            <person name="Bideshi D.K."/>
            <person name="Federici B.A."/>
            <person name="Bigot Y."/>
        </authorList>
    </citation>
    <scope>NUCLEOTIDE SEQUENCE [LARGE SCALE GENOMIC DNA]</scope>
</reference>
<dbReference type="Proteomes" id="UP000114278">
    <property type="component" value="Segment"/>
</dbReference>